<organism evidence="8 9">
    <name type="scientific">Branchiibius cervicis</name>
    <dbReference type="NCBI Taxonomy" id="908252"/>
    <lineage>
        <taxon>Bacteria</taxon>
        <taxon>Bacillati</taxon>
        <taxon>Actinomycetota</taxon>
        <taxon>Actinomycetes</taxon>
        <taxon>Micrococcales</taxon>
        <taxon>Dermacoccaceae</taxon>
        <taxon>Branchiibius</taxon>
    </lineage>
</organism>
<dbReference type="InterPro" id="IPR001279">
    <property type="entry name" value="Metallo-B-lactamas"/>
</dbReference>
<feature type="transmembrane region" description="Helical" evidence="6">
    <location>
        <begin position="427"/>
        <end position="447"/>
    </location>
</feature>
<reference evidence="9" key="1">
    <citation type="journal article" date="2019" name="Int. J. Syst. Evol. Microbiol.">
        <title>The Global Catalogue of Microorganisms (GCM) 10K type strain sequencing project: providing services to taxonomists for standard genome sequencing and annotation.</title>
        <authorList>
            <consortium name="The Broad Institute Genomics Platform"/>
            <consortium name="The Broad Institute Genome Sequencing Center for Infectious Disease"/>
            <person name="Wu L."/>
            <person name="Ma J."/>
        </authorList>
    </citation>
    <scope>NUCLEOTIDE SEQUENCE [LARGE SCALE GENOMIC DNA]</scope>
    <source>
        <strain evidence="9">NBRC 106593</strain>
    </source>
</reference>
<dbReference type="Gene3D" id="3.60.15.10">
    <property type="entry name" value="Ribonuclease Z/Hydroxyacylglutathione hydrolase-like"/>
    <property type="match status" value="1"/>
</dbReference>
<name>A0ABW2AR56_9MICO</name>
<dbReference type="Proteomes" id="UP001596356">
    <property type="component" value="Unassembled WGS sequence"/>
</dbReference>
<dbReference type="InterPro" id="IPR004477">
    <property type="entry name" value="ComEC_N"/>
</dbReference>
<feature type="transmembrane region" description="Helical" evidence="6">
    <location>
        <begin position="12"/>
        <end position="31"/>
    </location>
</feature>
<evidence type="ECO:0000256" key="4">
    <source>
        <dbReference type="ARBA" id="ARBA00022989"/>
    </source>
</evidence>
<evidence type="ECO:0000313" key="9">
    <source>
        <dbReference type="Proteomes" id="UP001596356"/>
    </source>
</evidence>
<evidence type="ECO:0000313" key="8">
    <source>
        <dbReference type="EMBL" id="MFC6713414.1"/>
    </source>
</evidence>
<feature type="transmembrane region" description="Helical" evidence="6">
    <location>
        <begin position="314"/>
        <end position="332"/>
    </location>
</feature>
<feature type="transmembrane region" description="Helical" evidence="6">
    <location>
        <begin position="522"/>
        <end position="540"/>
    </location>
</feature>
<dbReference type="Pfam" id="PF03772">
    <property type="entry name" value="Competence"/>
    <property type="match status" value="1"/>
</dbReference>
<dbReference type="RefSeq" id="WP_377821141.1">
    <property type="nucleotide sequence ID" value="NZ_JBHSWJ010000002.1"/>
</dbReference>
<dbReference type="CDD" id="cd07731">
    <property type="entry name" value="ComA-like_MBL-fold"/>
    <property type="match status" value="1"/>
</dbReference>
<dbReference type="PANTHER" id="PTHR30619:SF1">
    <property type="entry name" value="RECOMBINATION PROTEIN 2"/>
    <property type="match status" value="1"/>
</dbReference>
<protein>
    <submittedName>
        <fullName evidence="8">ComEC/Rec2 family competence protein</fullName>
    </submittedName>
</protein>
<evidence type="ECO:0000256" key="3">
    <source>
        <dbReference type="ARBA" id="ARBA00022692"/>
    </source>
</evidence>
<dbReference type="SUPFAM" id="SSF56281">
    <property type="entry name" value="Metallo-hydrolase/oxidoreductase"/>
    <property type="match status" value="1"/>
</dbReference>
<dbReference type="InterPro" id="IPR035681">
    <property type="entry name" value="ComA-like_MBL"/>
</dbReference>
<keyword evidence="5 6" id="KW-0472">Membrane</keyword>
<gene>
    <name evidence="8" type="ORF">ACFQBT_06015</name>
</gene>
<feature type="domain" description="Metallo-beta-lactamase" evidence="7">
    <location>
        <begin position="553"/>
        <end position="733"/>
    </location>
</feature>
<dbReference type="InterPro" id="IPR036866">
    <property type="entry name" value="RibonucZ/Hydroxyglut_hydro"/>
</dbReference>
<feature type="transmembrane region" description="Helical" evidence="6">
    <location>
        <begin position="291"/>
        <end position="308"/>
    </location>
</feature>
<dbReference type="PANTHER" id="PTHR30619">
    <property type="entry name" value="DNA INTERNALIZATION/COMPETENCE PROTEIN COMEC/REC2"/>
    <property type="match status" value="1"/>
</dbReference>
<sequence length="804" mass="82859">MKRSAEPGAPVHDLRLLLAAAIGWIAVLAALRLPAAGVALLAAVGGLASAVGVWRVLRGGREEVMTRQSRAVVIRRRQALVLVGCVVSCLVVVTGCQRVMREAGPVPAAAQSHRTLECEGVVQSDPRPIAGAAGRTLLLVRVGCTRVTLDNVTSAVSSPVLVFADDSWASVSWHDTVRFRLRLKPAQSAADDVVALGSASGAPLVLARPGLVTRGMERLRSDLRDVTAGLPGDAAGLVPAMVIGDTSRIPPQLSADMRATGMTHLNAVSGSNVVFVMMATTWIAGWLRVRARWRMPFVLLALVLFILLCRPEPSVLRAGVMGAIAGLAMTWSGRRAGPAALGAAIVVLLIVDPWLAGSFGFALSALATAGLIFFARPWGAAIAMRLPSRARPVADAVAIPLAAQAVCGPVIVLLQSSVTVVGVPANLLAAPFVAPATLAGVATVLCAPFGSAAAWLPAHAAALPALVIARIAHAFARVPGGSVPWPPGAPGALLLAALTLAALLSGPWLIERCRRHPGAPAAGAVVVLALLVPVPGVNFVPPQWVYVACDVGQGDGGVINLGGGQAVVIDTGPEPDAMDDCLQRLGVSRIDTVVLTHFHADHVDGLGGVLRGRTVRQILTTPVDAAGGAGSEEEPSREPQVRALAAAAAVPIRTVRTGDVLTWAPDVVAAVLWPARTIAAGSVQNNASVTLDLHAHGLRLLMTGDLEREADAAVLGELRAESQPQFDVLKVAHHGSKNQLPALIDAVRPSVSVISVGVDNDYGHPAPATLDLLRSAGSAVFRTDLGGDVIVSGTAGAVQVRTRR</sequence>
<dbReference type="EMBL" id="JBHSWJ010000002">
    <property type="protein sequence ID" value="MFC6713414.1"/>
    <property type="molecule type" value="Genomic_DNA"/>
</dbReference>
<feature type="transmembrane region" description="Helical" evidence="6">
    <location>
        <begin position="454"/>
        <end position="476"/>
    </location>
</feature>
<keyword evidence="2" id="KW-1003">Cell membrane</keyword>
<evidence type="ECO:0000256" key="1">
    <source>
        <dbReference type="ARBA" id="ARBA00004651"/>
    </source>
</evidence>
<dbReference type="InterPro" id="IPR052159">
    <property type="entry name" value="Competence_DNA_uptake"/>
</dbReference>
<feature type="transmembrane region" description="Helical" evidence="6">
    <location>
        <begin position="362"/>
        <end position="384"/>
    </location>
</feature>
<dbReference type="NCBIfam" id="TIGR00360">
    <property type="entry name" value="ComEC_N-term"/>
    <property type="match status" value="1"/>
</dbReference>
<feature type="transmembrane region" description="Helical" evidence="6">
    <location>
        <begin position="265"/>
        <end position="284"/>
    </location>
</feature>
<feature type="transmembrane region" description="Helical" evidence="6">
    <location>
        <begin position="396"/>
        <end position="415"/>
    </location>
</feature>
<feature type="transmembrane region" description="Helical" evidence="6">
    <location>
        <begin position="37"/>
        <end position="57"/>
    </location>
</feature>
<evidence type="ECO:0000256" key="2">
    <source>
        <dbReference type="ARBA" id="ARBA00022475"/>
    </source>
</evidence>
<dbReference type="Pfam" id="PF00753">
    <property type="entry name" value="Lactamase_B"/>
    <property type="match status" value="1"/>
</dbReference>
<evidence type="ECO:0000256" key="6">
    <source>
        <dbReference type="SAM" id="Phobius"/>
    </source>
</evidence>
<keyword evidence="4 6" id="KW-1133">Transmembrane helix</keyword>
<keyword evidence="9" id="KW-1185">Reference proteome</keyword>
<comment type="caution">
    <text evidence="8">The sequence shown here is derived from an EMBL/GenBank/DDBJ whole genome shotgun (WGS) entry which is preliminary data.</text>
</comment>
<keyword evidence="3 6" id="KW-0812">Transmembrane</keyword>
<feature type="transmembrane region" description="Helical" evidence="6">
    <location>
        <begin position="488"/>
        <end position="510"/>
    </location>
</feature>
<proteinExistence type="predicted"/>
<evidence type="ECO:0000259" key="7">
    <source>
        <dbReference type="SMART" id="SM00849"/>
    </source>
</evidence>
<comment type="subcellular location">
    <subcellularLocation>
        <location evidence="1">Cell membrane</location>
        <topology evidence="1">Multi-pass membrane protein</topology>
    </subcellularLocation>
</comment>
<evidence type="ECO:0000256" key="5">
    <source>
        <dbReference type="ARBA" id="ARBA00023136"/>
    </source>
</evidence>
<dbReference type="SMART" id="SM00849">
    <property type="entry name" value="Lactamase_B"/>
    <property type="match status" value="1"/>
</dbReference>
<accession>A0ABW2AR56</accession>